<accession>A0A9N8E3T6</accession>
<dbReference type="EMBL" id="CAICTM010000472">
    <property type="protein sequence ID" value="CAB9511204.1"/>
    <property type="molecule type" value="Genomic_DNA"/>
</dbReference>
<gene>
    <name evidence="2" type="ORF">SEMRO_473_G150110.1</name>
</gene>
<reference evidence="2" key="1">
    <citation type="submission" date="2020-06" db="EMBL/GenBank/DDBJ databases">
        <authorList>
            <consortium name="Plant Systems Biology data submission"/>
        </authorList>
    </citation>
    <scope>NUCLEOTIDE SEQUENCE</scope>
    <source>
        <strain evidence="2">D6</strain>
    </source>
</reference>
<organism evidence="2 3">
    <name type="scientific">Seminavis robusta</name>
    <dbReference type="NCBI Taxonomy" id="568900"/>
    <lineage>
        <taxon>Eukaryota</taxon>
        <taxon>Sar</taxon>
        <taxon>Stramenopiles</taxon>
        <taxon>Ochrophyta</taxon>
        <taxon>Bacillariophyta</taxon>
        <taxon>Bacillariophyceae</taxon>
        <taxon>Bacillariophycidae</taxon>
        <taxon>Naviculales</taxon>
        <taxon>Naviculaceae</taxon>
        <taxon>Seminavis</taxon>
    </lineage>
</organism>
<sequence length="96" mass="10533">MKDIQWHSMDPDQGIGTDMADDDIAAGDRNAELDTTKLHTVDTAVVLDTDDHAARQQHLEEHHSMVARQREVASAVAIGAPSLPIAHGDFRFHHSS</sequence>
<dbReference type="Proteomes" id="UP001153069">
    <property type="component" value="Unassembled WGS sequence"/>
</dbReference>
<proteinExistence type="predicted"/>
<feature type="region of interest" description="Disordered" evidence="1">
    <location>
        <begin position="1"/>
        <end position="22"/>
    </location>
</feature>
<name>A0A9N8E3T6_9STRA</name>
<dbReference type="AlphaFoldDB" id="A0A9N8E3T6"/>
<evidence type="ECO:0000313" key="3">
    <source>
        <dbReference type="Proteomes" id="UP001153069"/>
    </source>
</evidence>
<protein>
    <submittedName>
        <fullName evidence="2">Uncharacterized protein</fullName>
    </submittedName>
</protein>
<keyword evidence="3" id="KW-1185">Reference proteome</keyword>
<comment type="caution">
    <text evidence="2">The sequence shown here is derived from an EMBL/GenBank/DDBJ whole genome shotgun (WGS) entry which is preliminary data.</text>
</comment>
<evidence type="ECO:0000256" key="1">
    <source>
        <dbReference type="SAM" id="MobiDB-lite"/>
    </source>
</evidence>
<evidence type="ECO:0000313" key="2">
    <source>
        <dbReference type="EMBL" id="CAB9511204.1"/>
    </source>
</evidence>